<protein>
    <submittedName>
        <fullName evidence="1">Uncharacterized protein</fullName>
    </submittedName>
</protein>
<keyword evidence="2" id="KW-1185">Reference proteome</keyword>
<organism evidence="1 2">
    <name type="scientific">Aspergillus brunneoviolaceus CBS 621.78</name>
    <dbReference type="NCBI Taxonomy" id="1450534"/>
    <lineage>
        <taxon>Eukaryota</taxon>
        <taxon>Fungi</taxon>
        <taxon>Dikarya</taxon>
        <taxon>Ascomycota</taxon>
        <taxon>Pezizomycotina</taxon>
        <taxon>Eurotiomycetes</taxon>
        <taxon>Eurotiomycetidae</taxon>
        <taxon>Eurotiales</taxon>
        <taxon>Aspergillaceae</taxon>
        <taxon>Aspergillus</taxon>
        <taxon>Aspergillus subgen. Circumdati</taxon>
    </lineage>
</organism>
<dbReference type="EMBL" id="KZ825343">
    <property type="protein sequence ID" value="RAH45737.1"/>
    <property type="molecule type" value="Genomic_DNA"/>
</dbReference>
<evidence type="ECO:0000313" key="2">
    <source>
        <dbReference type="Proteomes" id="UP000249057"/>
    </source>
</evidence>
<evidence type="ECO:0000313" key="1">
    <source>
        <dbReference type="EMBL" id="RAH45737.1"/>
    </source>
</evidence>
<gene>
    <name evidence="1" type="ORF">BO95DRAFT_132939</name>
</gene>
<sequence length="150" mass="17018">MDEGRVTRVCAVRRPREKRRKEKAEKEASMTGGNVTGHFHGWSKERKAQASPTLNAALDALLLLTIITALLEGQLVGSAATNLINTSCYSILLRQSRSYRLFDPGPHFYPFGHCLAPSIVSIPSAKRERRKEIFFKERINHEKTKQKKQK</sequence>
<proteinExistence type="predicted"/>
<reference evidence="1" key="1">
    <citation type="submission" date="2018-02" db="EMBL/GenBank/DDBJ databases">
        <title>The genomes of Aspergillus section Nigri reveals drivers in fungal speciation.</title>
        <authorList>
            <consortium name="DOE Joint Genome Institute"/>
            <person name="Vesth T.C."/>
            <person name="Nybo J."/>
            <person name="Theobald S."/>
            <person name="Brandl J."/>
            <person name="Frisvad J.C."/>
            <person name="Nielsen K.F."/>
            <person name="Lyhne E.K."/>
            <person name="Kogle M.E."/>
            <person name="Kuo A."/>
            <person name="Riley R."/>
            <person name="Clum A."/>
            <person name="Nolan M."/>
            <person name="Lipzen A."/>
            <person name="Salamov A."/>
            <person name="Henrissat B."/>
            <person name="Wiebenga A."/>
            <person name="De vries R.P."/>
            <person name="Grigoriev I.V."/>
            <person name="Mortensen U.H."/>
            <person name="Andersen M.R."/>
            <person name="Baker S.E."/>
        </authorList>
    </citation>
    <scope>NUCLEOTIDE SEQUENCE</scope>
    <source>
        <strain evidence="1">CBS 621.78</strain>
    </source>
</reference>
<dbReference type="Proteomes" id="UP000249057">
    <property type="component" value="Unassembled WGS sequence"/>
</dbReference>
<accession>A0ACD1G946</accession>
<name>A0ACD1G946_9EURO</name>